<proteinExistence type="predicted"/>
<feature type="transmembrane region" description="Helical" evidence="3">
    <location>
        <begin position="105"/>
        <end position="125"/>
    </location>
</feature>
<keyword evidence="2" id="KW-0804">Transcription</keyword>
<dbReference type="AlphaFoldDB" id="A0A7W7WN27"/>
<keyword evidence="5" id="KW-1185">Reference proteome</keyword>
<keyword evidence="1" id="KW-0805">Transcription regulation</keyword>
<feature type="transmembrane region" description="Helical" evidence="3">
    <location>
        <begin position="170"/>
        <end position="192"/>
    </location>
</feature>
<name>A0A7W7WN27_9ACTN</name>
<feature type="transmembrane region" description="Helical" evidence="3">
    <location>
        <begin position="263"/>
        <end position="282"/>
    </location>
</feature>
<evidence type="ECO:0000256" key="1">
    <source>
        <dbReference type="ARBA" id="ARBA00023015"/>
    </source>
</evidence>
<dbReference type="Gene3D" id="1.10.10.1320">
    <property type="entry name" value="Anti-sigma factor, zinc-finger domain"/>
    <property type="match status" value="1"/>
</dbReference>
<dbReference type="InterPro" id="IPR041916">
    <property type="entry name" value="Anti_sigma_zinc_sf"/>
</dbReference>
<gene>
    <name evidence="4" type="ORF">FHR38_000827</name>
</gene>
<feature type="transmembrane region" description="Helical" evidence="3">
    <location>
        <begin position="131"/>
        <end position="149"/>
    </location>
</feature>
<accession>A0A7W7WN27</accession>
<dbReference type="EMBL" id="JACHJW010000001">
    <property type="protein sequence ID" value="MBB4957094.1"/>
    <property type="molecule type" value="Genomic_DNA"/>
</dbReference>
<sequence>MSHPTDRLAEYAAGTLPDRAAATLAAHLSRCAVCQQDASAWQRIAEGVRDQLAPAPTSLFSALRDRLTPPLPRPGTPPPYRAVPGTRPAARAVGLLAHQWRLVGWRVWIVAAVVLAAGTAVAGWATAPAEAVLATVVPLVAALVVAAACGDDDPPGELLRATPTSVRTTLLARLTLVLGVLFGAAVVGSLGLSLAGAGEPGRLLAAWLGPMVLLSAVSFALASTWRPAVGGSAALALWTLRALAVSGALDAGVAGVVEAAWRTTWPVLTVAGALVAGVLALAPRLPQPAPARLGR</sequence>
<protein>
    <submittedName>
        <fullName evidence="4">Uncharacterized protein</fullName>
    </submittedName>
</protein>
<evidence type="ECO:0000313" key="5">
    <source>
        <dbReference type="Proteomes" id="UP000578819"/>
    </source>
</evidence>
<dbReference type="RefSeq" id="WP_184532886.1">
    <property type="nucleotide sequence ID" value="NZ_JACHJW010000001.1"/>
</dbReference>
<feature type="transmembrane region" description="Helical" evidence="3">
    <location>
        <begin position="235"/>
        <end position="257"/>
    </location>
</feature>
<evidence type="ECO:0000256" key="3">
    <source>
        <dbReference type="SAM" id="Phobius"/>
    </source>
</evidence>
<feature type="transmembrane region" description="Helical" evidence="3">
    <location>
        <begin position="204"/>
        <end position="223"/>
    </location>
</feature>
<organism evidence="4 5">
    <name type="scientific">Micromonospora polyrhachis</name>
    <dbReference type="NCBI Taxonomy" id="1282883"/>
    <lineage>
        <taxon>Bacteria</taxon>
        <taxon>Bacillati</taxon>
        <taxon>Actinomycetota</taxon>
        <taxon>Actinomycetes</taxon>
        <taxon>Micromonosporales</taxon>
        <taxon>Micromonosporaceae</taxon>
        <taxon>Micromonospora</taxon>
    </lineage>
</organism>
<keyword evidence="3" id="KW-0812">Transmembrane</keyword>
<dbReference type="Proteomes" id="UP000578819">
    <property type="component" value="Unassembled WGS sequence"/>
</dbReference>
<keyword evidence="3" id="KW-0472">Membrane</keyword>
<evidence type="ECO:0000256" key="2">
    <source>
        <dbReference type="ARBA" id="ARBA00023163"/>
    </source>
</evidence>
<reference evidence="4 5" key="1">
    <citation type="submission" date="2020-08" db="EMBL/GenBank/DDBJ databases">
        <title>Sequencing the genomes of 1000 actinobacteria strains.</title>
        <authorList>
            <person name="Klenk H.-P."/>
        </authorList>
    </citation>
    <scope>NUCLEOTIDE SEQUENCE [LARGE SCALE GENOMIC DNA]</scope>
    <source>
        <strain evidence="4 5">DSM 45886</strain>
    </source>
</reference>
<keyword evidence="3" id="KW-1133">Transmembrane helix</keyword>
<evidence type="ECO:0000313" key="4">
    <source>
        <dbReference type="EMBL" id="MBB4957094.1"/>
    </source>
</evidence>
<comment type="caution">
    <text evidence="4">The sequence shown here is derived from an EMBL/GenBank/DDBJ whole genome shotgun (WGS) entry which is preliminary data.</text>
</comment>